<proteinExistence type="predicted"/>
<organism evidence="1 2">
    <name type="scientific">Forsythia ovata</name>
    <dbReference type="NCBI Taxonomy" id="205694"/>
    <lineage>
        <taxon>Eukaryota</taxon>
        <taxon>Viridiplantae</taxon>
        <taxon>Streptophyta</taxon>
        <taxon>Embryophyta</taxon>
        <taxon>Tracheophyta</taxon>
        <taxon>Spermatophyta</taxon>
        <taxon>Magnoliopsida</taxon>
        <taxon>eudicotyledons</taxon>
        <taxon>Gunneridae</taxon>
        <taxon>Pentapetalae</taxon>
        <taxon>asterids</taxon>
        <taxon>lamiids</taxon>
        <taxon>Lamiales</taxon>
        <taxon>Oleaceae</taxon>
        <taxon>Forsythieae</taxon>
        <taxon>Forsythia</taxon>
    </lineage>
</organism>
<dbReference type="EMBL" id="JBFOLJ010000020">
    <property type="protein sequence ID" value="KAL2462935.1"/>
    <property type="molecule type" value="Genomic_DNA"/>
</dbReference>
<comment type="caution">
    <text evidence="1">The sequence shown here is derived from an EMBL/GenBank/DDBJ whole genome shotgun (WGS) entry which is preliminary data.</text>
</comment>
<protein>
    <submittedName>
        <fullName evidence="1">Uncharacterized protein</fullName>
    </submittedName>
</protein>
<evidence type="ECO:0000313" key="1">
    <source>
        <dbReference type="EMBL" id="KAL2462935.1"/>
    </source>
</evidence>
<dbReference type="AlphaFoldDB" id="A0ABD1PGA4"/>
<gene>
    <name evidence="1" type="ORF">Fot_54172</name>
</gene>
<keyword evidence="2" id="KW-1185">Reference proteome</keyword>
<evidence type="ECO:0000313" key="2">
    <source>
        <dbReference type="Proteomes" id="UP001604277"/>
    </source>
</evidence>
<name>A0ABD1PGA4_9LAMI</name>
<reference evidence="2" key="1">
    <citation type="submission" date="2024-07" db="EMBL/GenBank/DDBJ databases">
        <title>Two chromosome-level genome assemblies of Korean endemic species Abeliophyllum distichum and Forsythia ovata (Oleaceae).</title>
        <authorList>
            <person name="Jang H."/>
        </authorList>
    </citation>
    <scope>NUCLEOTIDE SEQUENCE [LARGE SCALE GENOMIC DNA]</scope>
</reference>
<accession>A0ABD1PGA4</accession>
<sequence>MVPFNPSGEERKCNGAEYNTKAVHDSVFVGCDCVPQAELIKKLLSNAGKQELKREIKGNVSFKLSSFATKCFTPIEDEAMVHIFSRLVRCMMNSPLLVARAWSFNPAEVTSAR</sequence>
<dbReference type="Proteomes" id="UP001604277">
    <property type="component" value="Unassembled WGS sequence"/>
</dbReference>